<dbReference type="Proteomes" id="UP000518887">
    <property type="component" value="Unassembled WGS sequence"/>
</dbReference>
<dbReference type="RefSeq" id="WP_184660743.1">
    <property type="nucleotide sequence ID" value="NZ_JACHFQ010000007.1"/>
</dbReference>
<evidence type="ECO:0000313" key="1">
    <source>
        <dbReference type="EMBL" id="MBB5226973.1"/>
    </source>
</evidence>
<organism evidence="1 2">
    <name type="scientific">Treponema ruminis</name>
    <dbReference type="NCBI Taxonomy" id="744515"/>
    <lineage>
        <taxon>Bacteria</taxon>
        <taxon>Pseudomonadati</taxon>
        <taxon>Spirochaetota</taxon>
        <taxon>Spirochaetia</taxon>
        <taxon>Spirochaetales</taxon>
        <taxon>Treponemataceae</taxon>
        <taxon>Treponema</taxon>
    </lineage>
</organism>
<proteinExistence type="predicted"/>
<dbReference type="EMBL" id="JACHFQ010000007">
    <property type="protein sequence ID" value="MBB5226973.1"/>
    <property type="molecule type" value="Genomic_DNA"/>
</dbReference>
<reference evidence="1 2" key="1">
    <citation type="submission" date="2020-08" db="EMBL/GenBank/DDBJ databases">
        <title>Genomic Encyclopedia of Type Strains, Phase IV (KMG-IV): sequencing the most valuable type-strain genomes for metagenomic binning, comparative biology and taxonomic classification.</title>
        <authorList>
            <person name="Goeker M."/>
        </authorList>
    </citation>
    <scope>NUCLEOTIDE SEQUENCE [LARGE SCALE GENOMIC DNA]</scope>
    <source>
        <strain evidence="1 2">DSM 103462</strain>
    </source>
</reference>
<evidence type="ECO:0000313" key="2">
    <source>
        <dbReference type="Proteomes" id="UP000518887"/>
    </source>
</evidence>
<dbReference type="AlphaFoldDB" id="A0A7W8GAQ2"/>
<name>A0A7W8GAQ2_9SPIR</name>
<sequence length="455" mass="52498">MLCGLGHKITLAELTDFLDNDVRAFALQKKMYITRAGAFTGQLFSFVPTQREVEQKVFVPGDRCMPFVDLDLLSFSLTFEFMGQTLPHKLFATDCNTARDMFCLYGDEFSAQYISSDPACRDLHIAERDFELPLKMNLTGVSLEPIFDKVDFKYGDRILCRVYDWDKGVIEVIPILEHKLNPFQISADDMERHKWYENLEKALIASFDSMGPCSGIEEQLANVFYENRKELCVPNCGSIHEFLEISKKVGMELFGVETRLWFKGKDVPAVGKWNQGLYEETGRAIPFFALPDFVIDCYIKDQMYEKKDDIKEIIEKIIPKELPISKEEKDMLALQIENRNAILRKQYNWFADFANGSLRHRALKLFGEVGSLVFELDCDNKELDMLPQQELVTLSQLYTHISRILEILSEDSECEEEEACAMELSLEGMEMNFEDIKPLLISALDKVKKNRFNVI</sequence>
<comment type="caution">
    <text evidence="1">The sequence shown here is derived from an EMBL/GenBank/DDBJ whole genome shotgun (WGS) entry which is preliminary data.</text>
</comment>
<keyword evidence="2" id="KW-1185">Reference proteome</keyword>
<gene>
    <name evidence="1" type="ORF">HNP76_002361</name>
</gene>
<accession>A0A7W8GAQ2</accession>
<protein>
    <submittedName>
        <fullName evidence="1">Uncharacterized protein</fullName>
    </submittedName>
</protein>